<gene>
    <name evidence="1" type="ORF">RPERSI_LOCUS21270</name>
</gene>
<accession>A0ACA9RN74</accession>
<organism evidence="1 2">
    <name type="scientific">Racocetra persica</name>
    <dbReference type="NCBI Taxonomy" id="160502"/>
    <lineage>
        <taxon>Eukaryota</taxon>
        <taxon>Fungi</taxon>
        <taxon>Fungi incertae sedis</taxon>
        <taxon>Mucoromycota</taxon>
        <taxon>Glomeromycotina</taxon>
        <taxon>Glomeromycetes</taxon>
        <taxon>Diversisporales</taxon>
        <taxon>Gigasporaceae</taxon>
        <taxon>Racocetra</taxon>
    </lineage>
</organism>
<dbReference type="EMBL" id="CAJVQC010061918">
    <property type="protein sequence ID" value="CAG8802226.1"/>
    <property type="molecule type" value="Genomic_DNA"/>
</dbReference>
<comment type="caution">
    <text evidence="1">The sequence shown here is derived from an EMBL/GenBank/DDBJ whole genome shotgun (WGS) entry which is preliminary data.</text>
</comment>
<feature type="non-terminal residue" evidence="1">
    <location>
        <position position="158"/>
    </location>
</feature>
<reference evidence="1" key="1">
    <citation type="submission" date="2021-06" db="EMBL/GenBank/DDBJ databases">
        <authorList>
            <person name="Kallberg Y."/>
            <person name="Tangrot J."/>
            <person name="Rosling A."/>
        </authorList>
    </citation>
    <scope>NUCLEOTIDE SEQUENCE</scope>
    <source>
        <strain evidence="1">MA461A</strain>
    </source>
</reference>
<proteinExistence type="predicted"/>
<name>A0ACA9RN74_9GLOM</name>
<evidence type="ECO:0000313" key="2">
    <source>
        <dbReference type="Proteomes" id="UP000789920"/>
    </source>
</evidence>
<evidence type="ECO:0000313" key="1">
    <source>
        <dbReference type="EMBL" id="CAG8802226.1"/>
    </source>
</evidence>
<sequence length="158" mass="17043">MTTDHGGINQTKDDGTTQGRHGGSSDDEMNVFLAVCDPGITPNSKIEGKVVNMDCAAIILKALGVEIPKYFDAKLPFSPLSKFTIRSGGQTGVDQGALDAALDYNEKTSESFVLNITGKIPEKYPLIETKTSEYEERTKLNVRDADATLIILLNSTTS</sequence>
<keyword evidence="2" id="KW-1185">Reference proteome</keyword>
<dbReference type="Proteomes" id="UP000789920">
    <property type="component" value="Unassembled WGS sequence"/>
</dbReference>
<protein>
    <submittedName>
        <fullName evidence="1">36650_t:CDS:1</fullName>
    </submittedName>
</protein>